<dbReference type="PIRSF" id="PIRSF000521">
    <property type="entry name" value="Transaminase_4ab_Lys_Orn"/>
    <property type="match status" value="1"/>
</dbReference>
<dbReference type="EC" id="2.6.1.13" evidence="3"/>
<evidence type="ECO:0000256" key="2">
    <source>
        <dbReference type="ARBA" id="ARBA00004998"/>
    </source>
</evidence>
<keyword evidence="7 9" id="KW-0663">Pyridoxal phosphate</keyword>
<keyword evidence="12" id="KW-1185">Reference proteome</keyword>
<evidence type="ECO:0000313" key="11">
    <source>
        <dbReference type="EMBL" id="EWT00402.1"/>
    </source>
</evidence>
<dbReference type="InterPro" id="IPR015422">
    <property type="entry name" value="PyrdxlP-dep_Trfase_small"/>
</dbReference>
<dbReference type="eggNOG" id="COG4992">
    <property type="taxonomic scope" value="Bacteria"/>
</dbReference>
<dbReference type="NCBIfam" id="TIGR01885">
    <property type="entry name" value="Orn_aminotrans"/>
    <property type="match status" value="1"/>
</dbReference>
<reference evidence="11 12" key="1">
    <citation type="submission" date="2013-08" db="EMBL/GenBank/DDBJ databases">
        <title>Intrasporangium oryzae NRRL B-24470.</title>
        <authorList>
            <person name="Liu H."/>
            <person name="Wang G."/>
        </authorList>
    </citation>
    <scope>NUCLEOTIDE SEQUENCE [LARGE SCALE GENOMIC DNA]</scope>
    <source>
        <strain evidence="11 12">NRRL B-24470</strain>
    </source>
</reference>
<dbReference type="FunFam" id="3.40.640.10:FF:000011">
    <property type="entry name" value="Ornithine aminotransferase"/>
    <property type="match status" value="1"/>
</dbReference>
<evidence type="ECO:0000256" key="3">
    <source>
        <dbReference type="ARBA" id="ARBA00012924"/>
    </source>
</evidence>
<evidence type="ECO:0000256" key="5">
    <source>
        <dbReference type="ARBA" id="ARBA00022650"/>
    </source>
</evidence>
<evidence type="ECO:0000256" key="7">
    <source>
        <dbReference type="ARBA" id="ARBA00022898"/>
    </source>
</evidence>
<dbReference type="InterPro" id="IPR050103">
    <property type="entry name" value="Class-III_PLP-dep_AT"/>
</dbReference>
<evidence type="ECO:0000313" key="12">
    <source>
        <dbReference type="Proteomes" id="UP000019489"/>
    </source>
</evidence>
<evidence type="ECO:0000256" key="10">
    <source>
        <dbReference type="SAM" id="MobiDB-lite"/>
    </source>
</evidence>
<proteinExistence type="inferred from homology"/>
<accession>W9G513</accession>
<dbReference type="RefSeq" id="WP_034808464.1">
    <property type="nucleotide sequence ID" value="NZ_AWSA01000044.1"/>
</dbReference>
<keyword evidence="5" id="KW-0028">Amino-acid biosynthesis</keyword>
<dbReference type="CDD" id="cd00610">
    <property type="entry name" value="OAT_like"/>
    <property type="match status" value="1"/>
</dbReference>
<protein>
    <recommendedName>
        <fullName evidence="3">ornithine aminotransferase</fullName>
        <ecNumber evidence="3">2.6.1.13</ecNumber>
    </recommendedName>
    <alternativeName>
        <fullName evidence="8">Ornithine--oxo-acid aminotransferase</fullName>
    </alternativeName>
</protein>
<dbReference type="InterPro" id="IPR015424">
    <property type="entry name" value="PyrdxlP-dep_Trfase"/>
</dbReference>
<comment type="caution">
    <text evidence="11">The sequence shown here is derived from an EMBL/GenBank/DDBJ whole genome shotgun (WGS) entry which is preliminary data.</text>
</comment>
<comment type="similarity">
    <text evidence="9">Belongs to the class-III pyridoxal-phosphate-dependent aminotransferase family.</text>
</comment>
<name>W9G513_9MICO</name>
<evidence type="ECO:0000256" key="4">
    <source>
        <dbReference type="ARBA" id="ARBA00022576"/>
    </source>
</evidence>
<keyword evidence="4 11" id="KW-0032">Aminotransferase</keyword>
<dbReference type="InterPro" id="IPR005814">
    <property type="entry name" value="Aminotrans_3"/>
</dbReference>
<keyword evidence="5" id="KW-0641">Proline biosynthesis</keyword>
<dbReference type="PROSITE" id="PS00600">
    <property type="entry name" value="AA_TRANSFER_CLASS_3"/>
    <property type="match status" value="1"/>
</dbReference>
<feature type="region of interest" description="Disordered" evidence="10">
    <location>
        <begin position="1"/>
        <end position="22"/>
    </location>
</feature>
<dbReference type="Pfam" id="PF00202">
    <property type="entry name" value="Aminotran_3"/>
    <property type="match status" value="1"/>
</dbReference>
<dbReference type="GO" id="GO:0042802">
    <property type="term" value="F:identical protein binding"/>
    <property type="evidence" value="ECO:0007669"/>
    <property type="project" value="TreeGrafter"/>
</dbReference>
<dbReference type="GO" id="GO:0004587">
    <property type="term" value="F:ornithine aminotransferase activity"/>
    <property type="evidence" value="ECO:0007669"/>
    <property type="project" value="UniProtKB-EC"/>
</dbReference>
<dbReference type="EMBL" id="AWSA01000044">
    <property type="protein sequence ID" value="EWT00402.1"/>
    <property type="molecule type" value="Genomic_DNA"/>
</dbReference>
<evidence type="ECO:0000256" key="6">
    <source>
        <dbReference type="ARBA" id="ARBA00022679"/>
    </source>
</evidence>
<dbReference type="GO" id="GO:0030170">
    <property type="term" value="F:pyridoxal phosphate binding"/>
    <property type="evidence" value="ECO:0007669"/>
    <property type="project" value="InterPro"/>
</dbReference>
<dbReference type="Proteomes" id="UP000019489">
    <property type="component" value="Unassembled WGS sequence"/>
</dbReference>
<gene>
    <name evidence="11" type="primary">rocD</name>
    <name evidence="11" type="ORF">N865_15905</name>
</gene>
<dbReference type="PANTHER" id="PTHR11986:SF18">
    <property type="entry name" value="ORNITHINE AMINOTRANSFERASE, MITOCHONDRIAL"/>
    <property type="match status" value="1"/>
</dbReference>
<dbReference type="Gene3D" id="3.90.1150.10">
    <property type="entry name" value="Aspartate Aminotransferase, domain 1"/>
    <property type="match status" value="1"/>
</dbReference>
<evidence type="ECO:0000256" key="9">
    <source>
        <dbReference type="RuleBase" id="RU003560"/>
    </source>
</evidence>
<dbReference type="STRING" id="1386089.N865_15905"/>
<dbReference type="GO" id="GO:0055129">
    <property type="term" value="P:L-proline biosynthetic process"/>
    <property type="evidence" value="ECO:0007669"/>
    <property type="project" value="UniProtKB-UniPathway"/>
</dbReference>
<dbReference type="PANTHER" id="PTHR11986">
    <property type="entry name" value="AMINOTRANSFERASE CLASS III"/>
    <property type="match status" value="1"/>
</dbReference>
<dbReference type="OrthoDB" id="9801052at2"/>
<dbReference type="Gene3D" id="3.40.640.10">
    <property type="entry name" value="Type I PLP-dependent aspartate aminotransferase-like (Major domain)"/>
    <property type="match status" value="1"/>
</dbReference>
<evidence type="ECO:0000256" key="1">
    <source>
        <dbReference type="ARBA" id="ARBA00001933"/>
    </source>
</evidence>
<dbReference type="SUPFAM" id="SSF53383">
    <property type="entry name" value="PLP-dependent transferases"/>
    <property type="match status" value="1"/>
</dbReference>
<dbReference type="InterPro" id="IPR049704">
    <property type="entry name" value="Aminotrans_3_PPA_site"/>
</dbReference>
<dbReference type="InterPro" id="IPR010164">
    <property type="entry name" value="Orn_aminotrans"/>
</dbReference>
<keyword evidence="6 11" id="KW-0808">Transferase</keyword>
<sequence length="417" mass="44465">MSDTAARPGARERTNPQTPTATDHHVSLAEEWVASNYHPLPVVISHAEGAWVTDVEGRRYLDALAGYSALNFGHLNPILIGAAREQLERLTLTSRAFHSDRLGPFCRDLAALAGKELVLPMNTGAEAVETAIKTSRKWGYEVKGVPDGRARIVVMAGNFHGRTTTIISFSDDPVAHDHYGPYTPGFDTVPYGDLDALEAAITDETVAVLLEPIQGEGGVIIPPDGWLRGVRELTSERGVLMLADEIQSGLGRTGTTFACDLEDVVPDVYILGKALGGGIVPVSAVVADRSVLGVFTPGSHGSTFGGNPLGAAVGQAVVGLLATGEYQERAERLGKVLADGLDRLVGHGIDAVRCRGLWAGVDLDPSLMTGREASHRLLEHGVLVKDTHGSTVRIAPPLVIEEHEIEVLVDAFERILR</sequence>
<dbReference type="PATRIC" id="fig|1386089.3.peg.3378"/>
<dbReference type="UniPathway" id="UPA00098">
    <property type="reaction ID" value="UER00358"/>
</dbReference>
<dbReference type="AlphaFoldDB" id="W9G513"/>
<comment type="pathway">
    <text evidence="2">Amino-acid biosynthesis; L-proline biosynthesis; L-glutamate 5-semialdehyde from L-ornithine: step 1/1.</text>
</comment>
<dbReference type="InterPro" id="IPR015421">
    <property type="entry name" value="PyrdxlP-dep_Trfase_major"/>
</dbReference>
<evidence type="ECO:0000256" key="8">
    <source>
        <dbReference type="ARBA" id="ARBA00030587"/>
    </source>
</evidence>
<comment type="cofactor">
    <cofactor evidence="1">
        <name>pyridoxal 5'-phosphate</name>
        <dbReference type="ChEBI" id="CHEBI:597326"/>
    </cofactor>
</comment>
<organism evidence="11 12">
    <name type="scientific">Intrasporangium oryzae NRRL B-24470</name>
    <dbReference type="NCBI Taxonomy" id="1386089"/>
    <lineage>
        <taxon>Bacteria</taxon>
        <taxon>Bacillati</taxon>
        <taxon>Actinomycetota</taxon>
        <taxon>Actinomycetes</taxon>
        <taxon>Micrococcales</taxon>
        <taxon>Intrasporangiaceae</taxon>
        <taxon>Intrasporangium</taxon>
    </lineage>
</organism>